<dbReference type="EMBL" id="CAJPWZ010000504">
    <property type="protein sequence ID" value="CAG2195071.1"/>
    <property type="molecule type" value="Genomic_DNA"/>
</dbReference>
<evidence type="ECO:0000259" key="1">
    <source>
        <dbReference type="SMART" id="SM01114"/>
    </source>
</evidence>
<name>A0A8S3QI44_MYTED</name>
<dbReference type="Pfam" id="PF20231">
    <property type="entry name" value="DUF6589"/>
    <property type="match status" value="1"/>
</dbReference>
<feature type="domain" description="Tesmin/TSO1-like CXC" evidence="1">
    <location>
        <begin position="1753"/>
        <end position="1795"/>
    </location>
</feature>
<dbReference type="PANTHER" id="PTHR47018">
    <property type="entry name" value="CXC DOMAIN-CONTAINING PROTEIN-RELATED"/>
    <property type="match status" value="1"/>
</dbReference>
<dbReference type="SMART" id="SM01114">
    <property type="entry name" value="CXC"/>
    <property type="match status" value="1"/>
</dbReference>
<proteinExistence type="predicted"/>
<dbReference type="OrthoDB" id="6169393at2759"/>
<reference evidence="2" key="1">
    <citation type="submission" date="2021-03" db="EMBL/GenBank/DDBJ databases">
        <authorList>
            <person name="Bekaert M."/>
        </authorList>
    </citation>
    <scope>NUCLEOTIDE SEQUENCE</scope>
</reference>
<evidence type="ECO:0000313" key="3">
    <source>
        <dbReference type="Proteomes" id="UP000683360"/>
    </source>
</evidence>
<keyword evidence="3" id="KW-1185">Reference proteome</keyword>
<protein>
    <recommendedName>
        <fullName evidence="1">Tesmin/TSO1-like CXC domain-containing protein</fullName>
    </recommendedName>
</protein>
<dbReference type="InterPro" id="IPR033467">
    <property type="entry name" value="Tesmin/TSO1-like_CXC"/>
</dbReference>
<dbReference type="InterPro" id="IPR046496">
    <property type="entry name" value="DUF6589"/>
</dbReference>
<gene>
    <name evidence="2" type="ORF">MEDL_10063</name>
</gene>
<dbReference type="Proteomes" id="UP000683360">
    <property type="component" value="Unassembled WGS sequence"/>
</dbReference>
<sequence>MLKLNRNFSHKALAEESLQTAKKPKLECALALCNSCTNTSVTRNSPLDTDELNTCFSVSLQEAQIESIFLCDGHYLKAYNYYKSCKAKCKMCNLSLFKKYYANFDQIYLQQYMYEQGTTDKILTRGDVICKKCHSILYRYTGQQQHDKKVECVSPREYVSLILKQAVSGTLDIDIPAINKLALTELIKFVCTELMQDKALLLSEIVDKFQEFGGCFSSNLRQNQTRFILDKLQLIFSSNIDTDKIDKIGTMVKLHGVEDRRCLVLALQGHQKEKLCNTKSEVVSCQSKQGNDNTLEKACVILKQMIKDCIKNLNFDFKTVDDAKLVDIVKNSCPPDLWEFITSLTSSNKFKSAAEVDKTFENIDFKLINILFSLLFKFDTKCNTFQLIISDIIDKFTTSSSDCINILNKFGICVSKQTLERNQTMVVENKVNKPVDKIPSTLTIASIDNVNKRSSYAAVKSTDVHRGFDGTSVQLVEPKPQSISLNLDERLVVLPGETFTYGNTDYTCINHKTSQKVTSFFQSFVISSNLNLLNAPRDTSGKCCDEIKDSLETDFTQNVIHECFTAVLNDSQFLEEKRFSQMTDYNIDEHVNHELYLYDLNRVVNYLDMTALVYVTGSAVNIFEEHDNSIKPIVQLRANPDSNHSINLLNKNGLYFPLISRQDYFDGVLFQESIDIKDTITLRSVNNFNQKLSSIVDIYSSLNSGQASVKYRRRTTKLPHYAIHNSKICTDLVDDMIKDSAACLSKNVEKVSFDLIDFESTVPEKRAADSVSTVLFEFCYNNLLSLNGSNNLGKTNLQTFISEKNSNIPVETANVKYHSLLNEQADSKETLKTILDTLHQDFKIGRELKHLVVVGDGKTYDLLVKLKLELKDDLSWLLPFPGDWHILKNYQRMIMKLYLDAGLKELIELFHHGAVGASVMQATNFDKTHHFLMQVWEAFYLQQISAILKYAEENDLNDQSEENYIKKVSFILQNQELSQDEKIQQHLALMSHFSLQFKNLCCRLSEQNENWKFWHDFIHYHGFIYVSYFLSIRSGNWHLRNYCLKHVAKTTQITDCKFYSRLLPFHIADLKSFPKSTIEHFEEGGWVVNILGRNMHSQGLDEAHESCINREVKNAMSNFFTLSALTKLVHYIPFRAKVLGNIKDQLECKRKDFNNSVNRPSFEIQNITSYRESIESGLFFRYENGQLKHAFNSKVVLTDIQRSDLLNLQKIAQEHLGKYIKICQSDGIFRYNKTRKIATFSTKTHSISKVKRELKDQRTENSLLRKQIAWSKEQNTPISDLQQFISLPRAIVDHDGLPYKGDKSKTLGIYHSRYPEAFENKLHFKPDCVIIDGMFILNSKPLKSSNRLFAHFLVSLFNRWIIPYIQLNTKEIHIVFDDQSPQLSPKDIERKRRDEKAETSAKILISETTKIPSDWQAFLHNRENKKQLVQLVSEKFLHFAKIALNSGQSFVIGGGFENASITKVVEENTEKIATNLQTNISEGDSRVWFHAYNSQCKNILIYSLDNDTYHIGLPIMQKCSDKNIAVQLSYKNDLIFFSMNRFIRCLESDPDLHSIEKDDLPLIIQNLFILTGCDYVSFFKDHGKTSFFKTFFKYTEFIISSVENNVIGKLSLTNSDDISSFLSFIRLIGCEYWRKCSSAFLREKLETPEQLYRTVYSSNLSPEENHIAWISKIREALYSRVPSEEFYLPSFDALFLHWKRSYWVSRVWIQAYRENVQYPSLTDFGWKLEIDGQLDVIWDSPENLQKVINNIKLWTAGCNCLKSDCNSKICGCKKINMACGPGCKCGSSCKNKNVNSQVCNTEETEENTAEAVASTQVLYNSESDGSDFGDDTMDGSVFFELQNVDGDDLENIIFNFQYQQLA</sequence>
<comment type="caution">
    <text evidence="2">The sequence shown here is derived from an EMBL/GenBank/DDBJ whole genome shotgun (WGS) entry which is preliminary data.</text>
</comment>
<accession>A0A8S3QI44</accession>
<organism evidence="2 3">
    <name type="scientific">Mytilus edulis</name>
    <name type="common">Blue mussel</name>
    <dbReference type="NCBI Taxonomy" id="6550"/>
    <lineage>
        <taxon>Eukaryota</taxon>
        <taxon>Metazoa</taxon>
        <taxon>Spiralia</taxon>
        <taxon>Lophotrochozoa</taxon>
        <taxon>Mollusca</taxon>
        <taxon>Bivalvia</taxon>
        <taxon>Autobranchia</taxon>
        <taxon>Pteriomorphia</taxon>
        <taxon>Mytilida</taxon>
        <taxon>Mytiloidea</taxon>
        <taxon>Mytilidae</taxon>
        <taxon>Mytilinae</taxon>
        <taxon>Mytilus</taxon>
    </lineage>
</organism>
<evidence type="ECO:0000313" key="2">
    <source>
        <dbReference type="EMBL" id="CAG2195071.1"/>
    </source>
</evidence>
<dbReference type="PANTHER" id="PTHR47018:SF2">
    <property type="entry name" value="TESMIN_TSO1-LIKE CXC DOMAIN-CONTAINING PROTEIN"/>
    <property type="match status" value="1"/>
</dbReference>